<dbReference type="Proteomes" id="UP000527616">
    <property type="component" value="Unassembled WGS sequence"/>
</dbReference>
<dbReference type="PANTHER" id="PTHR39420">
    <property type="match status" value="1"/>
</dbReference>
<dbReference type="Pfam" id="PF10103">
    <property type="entry name" value="Zincin_2"/>
    <property type="match status" value="1"/>
</dbReference>
<dbReference type="AlphaFoldDB" id="A0A7Z0D9G1"/>
<dbReference type="NCBIfam" id="TIGR03883">
    <property type="entry name" value="DUF2342_F420"/>
    <property type="match status" value="1"/>
</dbReference>
<dbReference type="InterPro" id="IPR022454">
    <property type="entry name" value="CHP03883_F420-assoc"/>
</dbReference>
<comment type="caution">
    <text evidence="1">The sequence shown here is derived from an EMBL/GenBank/DDBJ whole genome shotgun (WGS) entry which is preliminary data.</text>
</comment>
<dbReference type="Gene3D" id="1.20.150.30">
    <property type="entry name" value="Zincin-like metallopeptidase, N-terminal domain"/>
    <property type="match status" value="1"/>
</dbReference>
<accession>A0A7Z0D9G1</accession>
<reference evidence="1 2" key="1">
    <citation type="submission" date="2020-07" db="EMBL/GenBank/DDBJ databases">
        <title>Sequencing the genomes of 1000 actinobacteria strains.</title>
        <authorList>
            <person name="Klenk H.-P."/>
        </authorList>
    </citation>
    <scope>NUCLEOTIDE SEQUENCE [LARGE SCALE GENOMIC DNA]</scope>
    <source>
        <strain evidence="1 2">DSM 103164</strain>
    </source>
</reference>
<name>A0A7Z0D9G1_9ACTN</name>
<dbReference type="PANTHER" id="PTHR39420:SF1">
    <property type="entry name" value="HYDROLASE"/>
    <property type="match status" value="1"/>
</dbReference>
<sequence>MDIAGAIDYDAALATALRLVPPGPALGAAEARAVVAELRDAAGRAGAHVGETTGLRVPAGDPPVVVIDRPGWLRANLATLRGLLGEGDGEPGGLVAKLSAVEVGAMLAWLSTRVLGQFDPFGSPRRLMLIAPNVVHVERRLEVDPADFRLWVCLHEETHRVQFAHAPWLADHLRGLLRSFLDGIDVDASMIAMIMERVRRGAGATGSLLDLVTDERQQRQLDQIIAVMSLVEGHADVIMDEVGPAVVPSVATIRRRFDARRSAGGWSGLARRLLGMEAKMRQYAEGAAFCRAVLAEVGMAGLNHVWTSPNTLPGAAEIADPKLWLDRMRHLPRA</sequence>
<dbReference type="SUPFAM" id="SSF55486">
    <property type="entry name" value="Metalloproteases ('zincins'), catalytic domain"/>
    <property type="match status" value="1"/>
</dbReference>
<gene>
    <name evidence="1" type="ORF">GGQ54_001985</name>
</gene>
<dbReference type="EMBL" id="JACBZS010000001">
    <property type="protein sequence ID" value="NYI71425.1"/>
    <property type="molecule type" value="Genomic_DNA"/>
</dbReference>
<protein>
    <submittedName>
        <fullName evidence="1">Coenzyme F420 biosynthesis associated uncharacterized protein</fullName>
    </submittedName>
</protein>
<dbReference type="RefSeq" id="WP_179445248.1">
    <property type="nucleotide sequence ID" value="NZ_JACBZS010000001.1"/>
</dbReference>
<evidence type="ECO:0000313" key="1">
    <source>
        <dbReference type="EMBL" id="NYI71425.1"/>
    </source>
</evidence>
<evidence type="ECO:0000313" key="2">
    <source>
        <dbReference type="Proteomes" id="UP000527616"/>
    </source>
</evidence>
<dbReference type="NCBIfam" id="TIGR03624">
    <property type="entry name" value="putative hydrolase"/>
    <property type="match status" value="1"/>
</dbReference>
<organism evidence="1 2">
    <name type="scientific">Naumannella cuiyingiana</name>
    <dbReference type="NCBI Taxonomy" id="1347891"/>
    <lineage>
        <taxon>Bacteria</taxon>
        <taxon>Bacillati</taxon>
        <taxon>Actinomycetota</taxon>
        <taxon>Actinomycetes</taxon>
        <taxon>Propionibacteriales</taxon>
        <taxon>Propionibacteriaceae</taxon>
        <taxon>Naumannella</taxon>
    </lineage>
</organism>
<dbReference type="InterPro" id="IPR042271">
    <property type="entry name" value="Zinicin_2_N"/>
</dbReference>
<keyword evidence="2" id="KW-1185">Reference proteome</keyword>
<proteinExistence type="predicted"/>
<dbReference type="InterPro" id="IPR018766">
    <property type="entry name" value="Zinicin_2"/>
</dbReference>